<dbReference type="Gene3D" id="1.20.58.1910">
    <property type="match status" value="1"/>
</dbReference>
<dbReference type="PANTHER" id="PTHR33594:SF1">
    <property type="entry name" value="HD_PDEASE DOMAIN-CONTAINING PROTEIN"/>
    <property type="match status" value="1"/>
</dbReference>
<gene>
    <name evidence="1" type="primary">K06950</name>
    <name evidence="1" type="ORF">TSPGSL018_17160</name>
</gene>
<organism evidence="1">
    <name type="scientific">Tetraselmis sp. GSL018</name>
    <dbReference type="NCBI Taxonomy" id="582737"/>
    <lineage>
        <taxon>Eukaryota</taxon>
        <taxon>Viridiplantae</taxon>
        <taxon>Chlorophyta</taxon>
        <taxon>core chlorophytes</taxon>
        <taxon>Chlorodendrophyceae</taxon>
        <taxon>Chlorodendrales</taxon>
        <taxon>Chlorodendraceae</taxon>
        <taxon>Tetraselmis</taxon>
    </lineage>
</organism>
<dbReference type="SUPFAM" id="SSF109604">
    <property type="entry name" value="HD-domain/PDEase-like"/>
    <property type="match status" value="1"/>
</dbReference>
<evidence type="ECO:0008006" key="2">
    <source>
        <dbReference type="Google" id="ProtNLM"/>
    </source>
</evidence>
<dbReference type="AlphaFoldDB" id="A0A061S453"/>
<name>A0A061S453_9CHLO</name>
<proteinExistence type="predicted"/>
<evidence type="ECO:0000313" key="1">
    <source>
        <dbReference type="EMBL" id="JAC77650.1"/>
    </source>
</evidence>
<sequence>MVSLPSPKMTKIEYSTSLAISGSKWDEIAGSSVELTPELCVVQDADRLDAMGAIGIARCFTFGGRFCRTLHDPSVLPRRSLTKEAYTSGSAGQTTINHFHEKLLRLKGMMKTEAGRELAASRHRFLEEFLERFHAEWDGAA</sequence>
<dbReference type="EMBL" id="GBEZ01007842">
    <property type="protein sequence ID" value="JAC77650.1"/>
    <property type="molecule type" value="Transcribed_RNA"/>
</dbReference>
<accession>A0A061S453</accession>
<protein>
    <recommendedName>
        <fullName evidence="2">HD domain-containing protein</fullName>
    </recommendedName>
</protein>
<reference evidence="1" key="1">
    <citation type="submission" date="2014-05" db="EMBL/GenBank/DDBJ databases">
        <title>The transcriptome of the halophilic microalga Tetraselmis sp. GSL018 isolated from the Great Salt Lake, Utah.</title>
        <authorList>
            <person name="Jinkerson R.E."/>
            <person name="D'Adamo S."/>
            <person name="Posewitz M.C."/>
        </authorList>
    </citation>
    <scope>NUCLEOTIDE SEQUENCE</scope>
    <source>
        <strain evidence="1">GSL018</strain>
    </source>
</reference>
<dbReference type="PANTHER" id="PTHR33594">
    <property type="entry name" value="SUPERFAMILY HYDROLASE, PUTATIVE (AFU_ORTHOLOGUE AFUA_1G03035)-RELATED"/>
    <property type="match status" value="1"/>
</dbReference>